<dbReference type="EMBL" id="BLQM01000416">
    <property type="protein sequence ID" value="GMH88661.1"/>
    <property type="molecule type" value="Genomic_DNA"/>
</dbReference>
<evidence type="ECO:0000313" key="5">
    <source>
        <dbReference type="Proteomes" id="UP001162640"/>
    </source>
</evidence>
<organism evidence="4 5">
    <name type="scientific">Triparma laevis f. inornata</name>
    <dbReference type="NCBI Taxonomy" id="1714386"/>
    <lineage>
        <taxon>Eukaryota</taxon>
        <taxon>Sar</taxon>
        <taxon>Stramenopiles</taxon>
        <taxon>Ochrophyta</taxon>
        <taxon>Bolidophyceae</taxon>
        <taxon>Parmales</taxon>
        <taxon>Triparmaceae</taxon>
        <taxon>Triparma</taxon>
    </lineage>
</organism>
<dbReference type="PANTHER" id="PTHR22840:SF12">
    <property type="entry name" value="WD REPEAT-CONTAINING PROTEIN 36"/>
    <property type="match status" value="1"/>
</dbReference>
<dbReference type="InterPro" id="IPR011047">
    <property type="entry name" value="Quinoprotein_ADH-like_sf"/>
</dbReference>
<dbReference type="Gene3D" id="2.130.10.10">
    <property type="entry name" value="YVTN repeat-like/Quinoprotein amine dehydrogenase"/>
    <property type="match status" value="2"/>
</dbReference>
<feature type="compositionally biased region" description="Acidic residues" evidence="1">
    <location>
        <begin position="999"/>
        <end position="1014"/>
    </location>
</feature>
<gene>
    <name evidence="4" type="ORF">TL16_g11219</name>
</gene>
<feature type="domain" description="WDR36/Utp21 C-terminal" evidence="2">
    <location>
        <begin position="854"/>
        <end position="899"/>
    </location>
</feature>
<feature type="compositionally biased region" description="Acidic residues" evidence="1">
    <location>
        <begin position="797"/>
        <end position="806"/>
    </location>
</feature>
<dbReference type="InterPro" id="IPR007319">
    <property type="entry name" value="WDR36/Utp21_C"/>
</dbReference>
<feature type="compositionally biased region" description="Basic and acidic residues" evidence="1">
    <location>
        <begin position="811"/>
        <end position="824"/>
    </location>
</feature>
<evidence type="ECO:0000313" key="4">
    <source>
        <dbReference type="EMBL" id="GMH88661.1"/>
    </source>
</evidence>
<dbReference type="GO" id="GO:0006364">
    <property type="term" value="P:rRNA processing"/>
    <property type="evidence" value="ECO:0007669"/>
    <property type="project" value="InterPro"/>
</dbReference>
<dbReference type="SMART" id="SM00320">
    <property type="entry name" value="WD40"/>
    <property type="match status" value="5"/>
</dbReference>
<dbReference type="GO" id="GO:0032040">
    <property type="term" value="C:small-subunit processome"/>
    <property type="evidence" value="ECO:0007669"/>
    <property type="project" value="InterPro"/>
</dbReference>
<evidence type="ECO:0000259" key="3">
    <source>
        <dbReference type="Pfam" id="PF25171"/>
    </source>
</evidence>
<feature type="region of interest" description="Disordered" evidence="1">
    <location>
        <begin position="21"/>
        <end position="53"/>
    </location>
</feature>
<evidence type="ECO:0000259" key="2">
    <source>
        <dbReference type="Pfam" id="PF04192"/>
    </source>
</evidence>
<feature type="compositionally biased region" description="Gly residues" evidence="1">
    <location>
        <begin position="988"/>
        <end position="998"/>
    </location>
</feature>
<dbReference type="SUPFAM" id="SSF50998">
    <property type="entry name" value="Quinoprotein alcohol dehydrogenase-like"/>
    <property type="match status" value="1"/>
</dbReference>
<dbReference type="InterPro" id="IPR059157">
    <property type="entry name" value="WDR36-Utp21_N"/>
</dbReference>
<dbReference type="Proteomes" id="UP001162640">
    <property type="component" value="Unassembled WGS sequence"/>
</dbReference>
<protein>
    <submittedName>
        <fullName evidence="4">Uncharacterized protein</fullName>
    </submittedName>
</protein>
<dbReference type="GO" id="GO:0034388">
    <property type="term" value="C:Pwp2p-containing subcomplex of 90S preribosome"/>
    <property type="evidence" value="ECO:0007669"/>
    <property type="project" value="TreeGrafter"/>
</dbReference>
<dbReference type="Pfam" id="PF25171">
    <property type="entry name" value="Beta-prop_WDR36-Utp21_1st"/>
    <property type="match status" value="1"/>
</dbReference>
<feature type="region of interest" description="Disordered" evidence="1">
    <location>
        <begin position="987"/>
        <end position="1028"/>
    </location>
</feature>
<sequence length="1028" mass="112579">MVISTRMTRFNSTDADFSAFDEEILSPSPSKRARTRGDSDGDSSDSDDSSLQSSIAISSKSSSSILYSPYLTLGQITTSVTPVVLTQSTQSIITLPLLHSYQTLSITHSLRTLIVSKPLPTTYGEITSLQSTSKITTTGTQFGYLTFHKRTSPFKTFKLQGSINTILAFDTLFVVHSDVEGKEEESVIGVYEVQNVSSSFPSVKLLNTFNVLKSSGIIHPTSYINKILTYGPNTCLYNIRTEKKIHNFNLKTKQIYDTPALDTCAIIPTSSPSSVILYNLKLSKKIFTLNNNSPVKSLTFRTDGLCTTMSPMICVTGEGLVTWDLRSKQILCKDTTDVNNGNCIISLKSEPLSILTVNNGVKVLAYDVDFKGRLLRERLGHSQPINFIKYLNHNSKTEAKGDTVDDCNIFTGSREIRIFNTGRSALDCEWSQGAGLIKKAKEIGLSKQDLLLPSIIDFGYDMTKKVGVSIHENTAFAYVWSKDDRSQNGPVLRQDNWKVGNMQVKPDTVFNASSVSMSACGEFAIVGTIGGGVFKYNVESGEGRGSWPKDYTETVAESRNKLASRIVGSVKRTMKEVIGDDRLTTGDKIKREMMEKAKEEDKEDRRLRSLERRHYDMVVGCWVASSNLKMYSIDESGKVLGWSFKTRLAESRTPKSVGATIVKATFNYDSDMIAYGIEGGGVGVWECKGAKVVRRMRGGGEVNDICWGGDGRRVFCSSLDGSIRVYDVPTGQCVDWMTFKSPPTSLTVSTTGEFLATSHADSKGISLWADKSFYQTVHLTGPPAVSTLMDDPSPGGGEEEDEEQEINESPAKTHSDVVGKAKLDDDADEEEVRRSEERSDELDGGPVVPKGVGMVTLSGLPDGHWKNLFHLELVKLRNKPKEAPKKPESAPFFLQRRGDGGTGLDMIVDEKVEEIVTEYLQSMGPSAIDVAMTTLCSGEHDCEGIDFLVLFVEYLGTAAETRENFEAFNAYLNRFLFVHADLLRAAEQGGGGAGGGEENGPDEEDEGGDGEVEGEPGGGREQAKGEVD</sequence>
<name>A0A9W7BCU5_9STRA</name>
<accession>A0A9W7BCU5</accession>
<feature type="domain" description="WDR36/Utp21 N-terminal" evidence="3">
    <location>
        <begin position="93"/>
        <end position="332"/>
    </location>
</feature>
<dbReference type="InterPro" id="IPR001680">
    <property type="entry name" value="WD40_rpt"/>
</dbReference>
<dbReference type="PANTHER" id="PTHR22840">
    <property type="entry name" value="WD REPEAT-CONTAINING PROTEIN 36"/>
    <property type="match status" value="1"/>
</dbReference>
<reference evidence="5" key="1">
    <citation type="journal article" date="2023" name="Commun. Biol.">
        <title>Genome analysis of Parmales, the sister group of diatoms, reveals the evolutionary specialization of diatoms from phago-mixotrophs to photoautotrophs.</title>
        <authorList>
            <person name="Ban H."/>
            <person name="Sato S."/>
            <person name="Yoshikawa S."/>
            <person name="Yamada K."/>
            <person name="Nakamura Y."/>
            <person name="Ichinomiya M."/>
            <person name="Sato N."/>
            <person name="Blanc-Mathieu R."/>
            <person name="Endo H."/>
            <person name="Kuwata A."/>
            <person name="Ogata H."/>
        </authorList>
    </citation>
    <scope>NUCLEOTIDE SEQUENCE [LARGE SCALE GENOMIC DNA]</scope>
</reference>
<feature type="region of interest" description="Disordered" evidence="1">
    <location>
        <begin position="782"/>
        <end position="849"/>
    </location>
</feature>
<dbReference type="AlphaFoldDB" id="A0A9W7BCU5"/>
<dbReference type="Pfam" id="PF25168">
    <property type="entry name" value="Beta-prop_WDR36-Utp21_2nd"/>
    <property type="match status" value="1"/>
</dbReference>
<comment type="caution">
    <text evidence="4">The sequence shown here is derived from an EMBL/GenBank/DDBJ whole genome shotgun (WGS) entry which is preliminary data.</text>
</comment>
<proteinExistence type="predicted"/>
<evidence type="ECO:0000256" key="1">
    <source>
        <dbReference type="SAM" id="MobiDB-lite"/>
    </source>
</evidence>
<feature type="domain" description="WDR36/Utp21 C-terminal" evidence="2">
    <location>
        <begin position="916"/>
        <end position="988"/>
    </location>
</feature>
<dbReference type="Pfam" id="PF04192">
    <property type="entry name" value="Utp21"/>
    <property type="match status" value="2"/>
</dbReference>
<dbReference type="InterPro" id="IPR015943">
    <property type="entry name" value="WD40/YVTN_repeat-like_dom_sf"/>
</dbReference>